<evidence type="ECO:0000256" key="8">
    <source>
        <dbReference type="ARBA" id="ARBA00023224"/>
    </source>
</evidence>
<feature type="signal peptide" evidence="10">
    <location>
        <begin position="1"/>
        <end position="25"/>
    </location>
</feature>
<organism evidence="12 13">
    <name type="scientific">Tigriopus californicus</name>
    <name type="common">Marine copepod</name>
    <dbReference type="NCBI Taxonomy" id="6832"/>
    <lineage>
        <taxon>Eukaryota</taxon>
        <taxon>Metazoa</taxon>
        <taxon>Ecdysozoa</taxon>
        <taxon>Arthropoda</taxon>
        <taxon>Crustacea</taxon>
        <taxon>Multicrustacea</taxon>
        <taxon>Hexanauplia</taxon>
        <taxon>Copepoda</taxon>
        <taxon>Harpacticoida</taxon>
        <taxon>Harpacticidae</taxon>
        <taxon>Tigriopus</taxon>
    </lineage>
</organism>
<evidence type="ECO:0000256" key="4">
    <source>
        <dbReference type="ARBA" id="ARBA00022729"/>
    </source>
</evidence>
<comment type="caution">
    <text evidence="12">The sequence shown here is derived from an EMBL/GenBank/DDBJ whole genome shotgun (WGS) entry which is preliminary data.</text>
</comment>
<dbReference type="InterPro" id="IPR054714">
    <property type="entry name" value="GPR158_179_extracellular"/>
</dbReference>
<dbReference type="Proteomes" id="UP000318571">
    <property type="component" value="Chromosome 5"/>
</dbReference>
<gene>
    <name evidence="12" type="ORF">TCAL_10460</name>
</gene>
<evidence type="ECO:0000256" key="10">
    <source>
        <dbReference type="SAM" id="SignalP"/>
    </source>
</evidence>
<evidence type="ECO:0000256" key="9">
    <source>
        <dbReference type="SAM" id="Phobius"/>
    </source>
</evidence>
<keyword evidence="6" id="KW-0675">Receptor</keyword>
<dbReference type="InterPro" id="IPR043458">
    <property type="entry name" value="GPR158/179"/>
</dbReference>
<evidence type="ECO:0000256" key="3">
    <source>
        <dbReference type="ARBA" id="ARBA00022475"/>
    </source>
</evidence>
<dbReference type="Gene3D" id="3.30.450.20">
    <property type="entry name" value="PAS domain"/>
    <property type="match status" value="2"/>
</dbReference>
<keyword evidence="9" id="KW-0472">Membrane</keyword>
<evidence type="ECO:0000259" key="11">
    <source>
        <dbReference type="Pfam" id="PF22572"/>
    </source>
</evidence>
<keyword evidence="9" id="KW-0812">Transmembrane</keyword>
<name>A0A553PIE6_TIGCA</name>
<dbReference type="EMBL" id="VCGU01000004">
    <property type="protein sequence ID" value="TRY77445.1"/>
    <property type="molecule type" value="Genomic_DNA"/>
</dbReference>
<keyword evidence="3" id="KW-1003">Cell membrane</keyword>
<feature type="chain" id="PRO_5021755179" description="GPR158/179 extracellular domain-containing protein" evidence="10">
    <location>
        <begin position="26"/>
        <end position="814"/>
    </location>
</feature>
<sequence length="814" mass="95441">MFYFHLKNVLSVLLLADLARWSGDAQTTDNEGVSKEELDPLQLDSSTLWPRRDPFDEIQSKINSVNEDNCAIKHVGDLKLPADSVSHLPDIKEININPVFPNRTALLHLHNMALSRSFFFSYILQSRFNRPAINDTYDPGMMYYFLSTVADVSANPKINASAVYFSPNMSYTPSYRGFFNLTMPLFAPRTFRADDYNDPIHLERISTLNINFYRINDWYKKWLPDNAHILQLHDTKTVYDVRIRYFNNTNATFSFHGPRGADESPGPVKWTRPYFDCGRSNEWKFAAVVPIVDIYPRHTRFRHIEYPSYTAVSVMELNFDRIDINQCPKGRGNDGPNRFANTAKCKQRTTECEPLHGYGFRRGGYQCRCRPSHRLPNVVRRPFLGEIVERATETQYKNGFDCSPIGFIQRLPQQWEKSVPWLRTQYLEKYFEYQNYSEEVASSLNVFHRPLGKPNVDEILKFIWQVNPENCRDRTHEELHLKGDISWGAEIQFKNEALMAVRTANFISSFLQVVDPKEVFPGTRVVDEPLNEDQMIGEALAMVMGNTRVWSAGIFWDQNQFPNRTYFAPYAYKTQLNTRKYFVEDLARLNKTNEVYVNQDWYKVLKARWSNYYDNLEKFWLKMFFRSQDRGDDIYLRRYEHFPEYYRAANLDQGHWTAPYFDCDGLVPMWKITYASPFFGWDSLRNRIEFKGSVAVSMDIRMLDIDQCPDKYHVPNHFKDTHKCDEKSSYCVPILGRGFETGGYKCECRQGYEYPFEDPITYYDGQLMEAEFVKMVQDRETKFDMLKCRLASAQSIVSQVTIIFVAFTVLLCYS</sequence>
<feature type="transmembrane region" description="Helical" evidence="9">
    <location>
        <begin position="796"/>
        <end position="813"/>
    </location>
</feature>
<dbReference type="PANTHER" id="PTHR32546:SF25">
    <property type="entry name" value="MIP05539P"/>
    <property type="match status" value="1"/>
</dbReference>
<evidence type="ECO:0000256" key="6">
    <source>
        <dbReference type="ARBA" id="ARBA00023170"/>
    </source>
</evidence>
<comment type="subcellular location">
    <subcellularLocation>
        <location evidence="1">Cell membrane</location>
        <topology evidence="1">Multi-pass membrane protein</topology>
    </subcellularLocation>
</comment>
<evidence type="ECO:0000256" key="2">
    <source>
        <dbReference type="ARBA" id="ARBA00007242"/>
    </source>
</evidence>
<feature type="domain" description="GPR158/179 extracellular" evidence="11">
    <location>
        <begin position="655"/>
        <end position="752"/>
    </location>
</feature>
<keyword evidence="8" id="KW-0807">Transducer</keyword>
<keyword evidence="4 10" id="KW-0732">Signal</keyword>
<dbReference type="GO" id="GO:0004930">
    <property type="term" value="F:G protein-coupled receptor activity"/>
    <property type="evidence" value="ECO:0007669"/>
    <property type="project" value="UniProtKB-KW"/>
</dbReference>
<protein>
    <recommendedName>
        <fullName evidence="11">GPR158/179 extracellular domain-containing protein</fullName>
    </recommendedName>
</protein>
<dbReference type="STRING" id="6832.A0A553PIE6"/>
<evidence type="ECO:0000256" key="5">
    <source>
        <dbReference type="ARBA" id="ARBA00023040"/>
    </source>
</evidence>
<dbReference type="GO" id="GO:0005886">
    <property type="term" value="C:plasma membrane"/>
    <property type="evidence" value="ECO:0007669"/>
    <property type="project" value="UniProtKB-SubCell"/>
</dbReference>
<dbReference type="OMA" id="CLKIGWI"/>
<dbReference type="PANTHER" id="PTHR32546">
    <property type="entry name" value="G-PROTEIN COUPLED RECEPTOR 158-RELATED"/>
    <property type="match status" value="1"/>
</dbReference>
<feature type="domain" description="GPR158/179 extracellular" evidence="11">
    <location>
        <begin position="269"/>
        <end position="372"/>
    </location>
</feature>
<keyword evidence="7" id="KW-0325">Glycoprotein</keyword>
<dbReference type="AlphaFoldDB" id="A0A553PIE6"/>
<dbReference type="Pfam" id="PF22572">
    <property type="entry name" value="GPR158_179_EC"/>
    <property type="match status" value="2"/>
</dbReference>
<evidence type="ECO:0000313" key="13">
    <source>
        <dbReference type="Proteomes" id="UP000318571"/>
    </source>
</evidence>
<evidence type="ECO:0000256" key="1">
    <source>
        <dbReference type="ARBA" id="ARBA00004651"/>
    </source>
</evidence>
<proteinExistence type="inferred from homology"/>
<accession>A0A553PIE6</accession>
<reference evidence="12 13" key="1">
    <citation type="journal article" date="2018" name="Nat. Ecol. Evol.">
        <title>Genomic signatures of mitonuclear coevolution across populations of Tigriopus californicus.</title>
        <authorList>
            <person name="Barreto F.S."/>
            <person name="Watson E.T."/>
            <person name="Lima T.G."/>
            <person name="Willett C.S."/>
            <person name="Edmands S."/>
            <person name="Li W."/>
            <person name="Burton R.S."/>
        </authorList>
    </citation>
    <scope>NUCLEOTIDE SEQUENCE [LARGE SCALE GENOMIC DNA]</scope>
    <source>
        <strain evidence="12 13">San Diego</strain>
    </source>
</reference>
<keyword evidence="13" id="KW-1185">Reference proteome</keyword>
<keyword evidence="9" id="KW-1133">Transmembrane helix</keyword>
<keyword evidence="5" id="KW-0297">G-protein coupled receptor</keyword>
<evidence type="ECO:0000256" key="7">
    <source>
        <dbReference type="ARBA" id="ARBA00023180"/>
    </source>
</evidence>
<evidence type="ECO:0000313" key="12">
    <source>
        <dbReference type="EMBL" id="TRY77445.1"/>
    </source>
</evidence>
<comment type="similarity">
    <text evidence="2">Belongs to the G-protein coupled receptor 3 family.</text>
</comment>